<sequence length="169" mass="17793">MIQTTWVVALVSLCFGLVRAAPVALMPRAFELLDYADFQISDGVAGNASAEANAVFIPSQTAKEDLLPKQDNMQTMREAAESAETEGFDPAIAAASGATADALQVGKIKNKVLKLTGEVQVLNIKIAQAQAAGDDTSDLEDSLAEEQTKLNTNIATDEKSAGQTSQSFT</sequence>
<evidence type="ECO:0000313" key="3">
    <source>
        <dbReference type="EMBL" id="KAG7446472.1"/>
    </source>
</evidence>
<accession>A0A9P7VTV4</accession>
<dbReference type="PANTHER" id="PTHR38849">
    <property type="entry name" value="SMALL SECRETED PROTEIN"/>
    <property type="match status" value="1"/>
</dbReference>
<feature type="compositionally biased region" description="Polar residues" evidence="1">
    <location>
        <begin position="149"/>
        <end position="169"/>
    </location>
</feature>
<dbReference type="RefSeq" id="XP_043039972.1">
    <property type="nucleotide sequence ID" value="XM_043177180.1"/>
</dbReference>
<proteinExistence type="predicted"/>
<dbReference type="AlphaFoldDB" id="A0A9P7VTV4"/>
<evidence type="ECO:0008006" key="5">
    <source>
        <dbReference type="Google" id="ProtNLM"/>
    </source>
</evidence>
<feature type="signal peptide" evidence="2">
    <location>
        <begin position="1"/>
        <end position="20"/>
    </location>
</feature>
<keyword evidence="2" id="KW-0732">Signal</keyword>
<gene>
    <name evidence="3" type="ORF">BT62DRAFT_1005768</name>
</gene>
<dbReference type="Proteomes" id="UP000812287">
    <property type="component" value="Unassembled WGS sequence"/>
</dbReference>
<dbReference type="OrthoDB" id="2151417at2759"/>
<name>A0A9P7VTV4_9AGAR</name>
<keyword evidence="4" id="KW-1185">Reference proteome</keyword>
<reference evidence="3" key="1">
    <citation type="submission" date="2020-11" db="EMBL/GenBank/DDBJ databases">
        <title>Adaptations for nitrogen fixation in a non-lichenized fungal sporocarp promotes dispersal by wood-feeding termites.</title>
        <authorList>
            <consortium name="DOE Joint Genome Institute"/>
            <person name="Koch R.A."/>
            <person name="Yoon G."/>
            <person name="Arayal U."/>
            <person name="Lail K."/>
            <person name="Amirebrahimi M."/>
            <person name="Labutti K."/>
            <person name="Lipzen A."/>
            <person name="Riley R."/>
            <person name="Barry K."/>
            <person name="Henrissat B."/>
            <person name="Grigoriev I.V."/>
            <person name="Herr J.R."/>
            <person name="Aime M.C."/>
        </authorList>
    </citation>
    <scope>NUCLEOTIDE SEQUENCE</scope>
    <source>
        <strain evidence="3">MCA 3950</strain>
    </source>
</reference>
<evidence type="ECO:0000256" key="1">
    <source>
        <dbReference type="SAM" id="MobiDB-lite"/>
    </source>
</evidence>
<evidence type="ECO:0000313" key="4">
    <source>
        <dbReference type="Proteomes" id="UP000812287"/>
    </source>
</evidence>
<dbReference type="EMBL" id="MU250534">
    <property type="protein sequence ID" value="KAG7446472.1"/>
    <property type="molecule type" value="Genomic_DNA"/>
</dbReference>
<feature type="compositionally biased region" description="Acidic residues" evidence="1">
    <location>
        <begin position="135"/>
        <end position="144"/>
    </location>
</feature>
<organism evidence="3 4">
    <name type="scientific">Guyanagaster necrorhizus</name>
    <dbReference type="NCBI Taxonomy" id="856835"/>
    <lineage>
        <taxon>Eukaryota</taxon>
        <taxon>Fungi</taxon>
        <taxon>Dikarya</taxon>
        <taxon>Basidiomycota</taxon>
        <taxon>Agaricomycotina</taxon>
        <taxon>Agaricomycetes</taxon>
        <taxon>Agaricomycetidae</taxon>
        <taxon>Agaricales</taxon>
        <taxon>Marasmiineae</taxon>
        <taxon>Physalacriaceae</taxon>
        <taxon>Guyanagaster</taxon>
    </lineage>
</organism>
<protein>
    <recommendedName>
        <fullName evidence="5">Small secreted protein</fullName>
    </recommendedName>
</protein>
<comment type="caution">
    <text evidence="3">The sequence shown here is derived from an EMBL/GenBank/DDBJ whole genome shotgun (WGS) entry which is preliminary data.</text>
</comment>
<feature type="chain" id="PRO_5040125161" description="Small secreted protein" evidence="2">
    <location>
        <begin position="21"/>
        <end position="169"/>
    </location>
</feature>
<dbReference type="PANTHER" id="PTHR38849:SF1">
    <property type="entry name" value="SMALL SECRETED PROTEIN"/>
    <property type="match status" value="1"/>
</dbReference>
<feature type="region of interest" description="Disordered" evidence="1">
    <location>
        <begin position="131"/>
        <end position="169"/>
    </location>
</feature>
<dbReference type="GeneID" id="66099467"/>
<evidence type="ECO:0000256" key="2">
    <source>
        <dbReference type="SAM" id="SignalP"/>
    </source>
</evidence>